<dbReference type="Proteomes" id="UP000184518">
    <property type="component" value="Unassembled WGS sequence"/>
</dbReference>
<sequence>MKNILQYRRLIDRYLILSVKSQFNLELDLTGEYTFAENLVSKKIIVATTFTERIFSKPSVKLFLSSLIAELNYEKCSISFIKSKLRALKKGQSGQNIKEELSEEI</sequence>
<keyword evidence="2" id="KW-1185">Reference proteome</keyword>
<dbReference type="EMBL" id="FQUT01000008">
    <property type="protein sequence ID" value="SHF94228.1"/>
    <property type="molecule type" value="Genomic_DNA"/>
</dbReference>
<organism evidence="1 2">
    <name type="scientific">Chryseobacterium arachidis</name>
    <dbReference type="NCBI Taxonomy" id="1416778"/>
    <lineage>
        <taxon>Bacteria</taxon>
        <taxon>Pseudomonadati</taxon>
        <taxon>Bacteroidota</taxon>
        <taxon>Flavobacteriia</taxon>
        <taxon>Flavobacteriales</taxon>
        <taxon>Weeksellaceae</taxon>
        <taxon>Chryseobacterium group</taxon>
        <taxon>Chryseobacterium</taxon>
    </lineage>
</organism>
<name>A0A1M5FRV0_9FLAO</name>
<reference evidence="2" key="1">
    <citation type="submission" date="2016-11" db="EMBL/GenBank/DDBJ databases">
        <authorList>
            <person name="Varghese N."/>
            <person name="Submissions S."/>
        </authorList>
    </citation>
    <scope>NUCLEOTIDE SEQUENCE [LARGE SCALE GENOMIC DNA]</scope>
    <source>
        <strain evidence="2">DSM 27619</strain>
    </source>
</reference>
<dbReference type="RefSeq" id="WP_072959521.1">
    <property type="nucleotide sequence ID" value="NZ_FQUT01000008.1"/>
</dbReference>
<evidence type="ECO:0000313" key="2">
    <source>
        <dbReference type="Proteomes" id="UP000184518"/>
    </source>
</evidence>
<protein>
    <submittedName>
        <fullName evidence="1">Uncharacterized protein</fullName>
    </submittedName>
</protein>
<accession>A0A1M5FRV0</accession>
<gene>
    <name evidence="1" type="ORF">SAMN05443633_108114</name>
</gene>
<dbReference type="OrthoDB" id="1271224at2"/>
<evidence type="ECO:0000313" key="1">
    <source>
        <dbReference type="EMBL" id="SHF94228.1"/>
    </source>
</evidence>
<dbReference type="AlphaFoldDB" id="A0A1M5FRV0"/>
<proteinExistence type="predicted"/>